<sequence length="138" mass="15175">MALLLTVGVGAVAVLHGMWGLGSHWPEASEEALARSVVGDGRRRMPPAWQCFAVALVLSLMALWPWYVIGRISQPEVLAGTYMIAGIFVARGIAGFSHRWKAHFTIEPFATRNRKYYSPYCLLLGVGYIALVAGELDR</sequence>
<dbReference type="Proteomes" id="UP001198862">
    <property type="component" value="Unassembled WGS sequence"/>
</dbReference>
<keyword evidence="1" id="KW-1133">Transmembrane helix</keyword>
<protein>
    <submittedName>
        <fullName evidence="2">DUF3995 domain-containing protein</fullName>
    </submittedName>
</protein>
<evidence type="ECO:0000256" key="1">
    <source>
        <dbReference type="SAM" id="Phobius"/>
    </source>
</evidence>
<proteinExistence type="predicted"/>
<feature type="transmembrane region" description="Helical" evidence="1">
    <location>
        <begin position="79"/>
        <end position="97"/>
    </location>
</feature>
<accession>A0ABS8KS88</accession>
<dbReference type="RefSeq" id="WP_230550137.1">
    <property type="nucleotide sequence ID" value="NZ_JAJISD010000002.1"/>
</dbReference>
<keyword evidence="3" id="KW-1185">Reference proteome</keyword>
<evidence type="ECO:0000313" key="2">
    <source>
        <dbReference type="EMBL" id="MCC8428935.1"/>
    </source>
</evidence>
<keyword evidence="1" id="KW-0472">Membrane</keyword>
<gene>
    <name evidence="2" type="ORF">LJ725_08165</name>
</gene>
<comment type="caution">
    <text evidence="2">The sequence shown here is derived from an EMBL/GenBank/DDBJ whole genome shotgun (WGS) entry which is preliminary data.</text>
</comment>
<name>A0ABS8KS88_9HYPH</name>
<organism evidence="2 3">
    <name type="scientific">Reyranella aquatilis</name>
    <dbReference type="NCBI Taxonomy" id="2035356"/>
    <lineage>
        <taxon>Bacteria</taxon>
        <taxon>Pseudomonadati</taxon>
        <taxon>Pseudomonadota</taxon>
        <taxon>Alphaproteobacteria</taxon>
        <taxon>Hyphomicrobiales</taxon>
        <taxon>Reyranellaceae</taxon>
        <taxon>Reyranella</taxon>
    </lineage>
</organism>
<dbReference type="Pfam" id="PF13160">
    <property type="entry name" value="DUF3995"/>
    <property type="match status" value="1"/>
</dbReference>
<dbReference type="EMBL" id="JAJISD010000002">
    <property type="protein sequence ID" value="MCC8428935.1"/>
    <property type="molecule type" value="Genomic_DNA"/>
</dbReference>
<reference evidence="2 3" key="1">
    <citation type="submission" date="2021-11" db="EMBL/GenBank/DDBJ databases">
        <authorList>
            <person name="Lee D.-H."/>
            <person name="Kim S.-B."/>
        </authorList>
    </citation>
    <scope>NUCLEOTIDE SEQUENCE [LARGE SCALE GENOMIC DNA]</scope>
    <source>
        <strain evidence="2 3">KCTC 52223</strain>
    </source>
</reference>
<keyword evidence="1" id="KW-0812">Transmembrane</keyword>
<dbReference type="InterPro" id="IPR025058">
    <property type="entry name" value="DUF3995"/>
</dbReference>
<evidence type="ECO:0000313" key="3">
    <source>
        <dbReference type="Proteomes" id="UP001198862"/>
    </source>
</evidence>
<feature type="transmembrane region" description="Helical" evidence="1">
    <location>
        <begin position="117"/>
        <end position="136"/>
    </location>
</feature>
<feature type="transmembrane region" description="Helical" evidence="1">
    <location>
        <begin position="47"/>
        <end position="67"/>
    </location>
</feature>